<proteinExistence type="predicted"/>
<dbReference type="EMBL" id="LICS01000032">
    <property type="protein sequence ID" value="KRO95421.1"/>
    <property type="molecule type" value="Genomic_DNA"/>
</dbReference>
<comment type="caution">
    <text evidence="1">The sequence shown here is derived from an EMBL/GenBank/DDBJ whole genome shotgun (WGS) entry which is preliminary data.</text>
</comment>
<name>A0A0R2UEF0_9GAMM</name>
<accession>A0A0R2UEF0</accession>
<dbReference type="Proteomes" id="UP000051027">
    <property type="component" value="Unassembled WGS sequence"/>
</dbReference>
<evidence type="ECO:0000313" key="2">
    <source>
        <dbReference type="Proteomes" id="UP000051027"/>
    </source>
</evidence>
<sequence length="363" mass="41462">MAKDFKQTWNDFCDELKLVGEIVSNQKDLSETDEVEGYRYLTRLLRLALEMNIEHSNASHPSFYSLSHETAKIGADNPDNIYLNSNIDGSFSYEVYGNIGEVDYLSFGLKENRYSIDGTMVSMGEIDLSLMAVKEDGSFRLSLGPEPTSQNYLHLPPEANMLIVRQTYSRRMHQKHSVVHIKNLGKSEPTSLLTAEDLTRHLINSLAFVRGTAGTFLAWVKEFKENHKNALPLGDQSFFQAAGGDPKIYYLHGYYDFKDSEYLEITTAIPECEFWNFQLENYWMESLDYRHNPIHLNSKTAKLDTDINSVKIVVSHQKLNIQNNIITEGRSNGAMLLRWVDARDCPIPDIQIKSITELEVQDA</sequence>
<organism evidence="1 2">
    <name type="scientific">SAR86 cluster bacterium BACL1 MAG-120820-bin45</name>
    <dbReference type="NCBI Taxonomy" id="1655612"/>
    <lineage>
        <taxon>Bacteria</taxon>
        <taxon>Pseudomonadati</taxon>
        <taxon>Pseudomonadota</taxon>
        <taxon>Gammaproteobacteria</taxon>
        <taxon>SAR86 cluster</taxon>
    </lineage>
</organism>
<reference evidence="1 2" key="1">
    <citation type="submission" date="2015-10" db="EMBL/GenBank/DDBJ databases">
        <title>Metagenome-Assembled Genomes uncover a global brackish microbiome.</title>
        <authorList>
            <person name="Hugerth L.W."/>
            <person name="Larsson J."/>
            <person name="Alneberg J."/>
            <person name="Lindh M.V."/>
            <person name="Legrand C."/>
            <person name="Pinhassi J."/>
            <person name="Andersson A.F."/>
        </authorList>
    </citation>
    <scope>NUCLEOTIDE SEQUENCE [LARGE SCALE GENOMIC DNA]</scope>
    <source>
        <strain evidence="1">BACL1 MAG-120820-bin45</strain>
    </source>
</reference>
<evidence type="ECO:0008006" key="3">
    <source>
        <dbReference type="Google" id="ProtNLM"/>
    </source>
</evidence>
<protein>
    <recommendedName>
        <fullName evidence="3">DUF1214 domain-containing protein</fullName>
    </recommendedName>
</protein>
<gene>
    <name evidence="1" type="ORF">ABS10_01480</name>
</gene>
<evidence type="ECO:0000313" key="1">
    <source>
        <dbReference type="EMBL" id="KRO95421.1"/>
    </source>
</evidence>
<dbReference type="STRING" id="1655612.ABS10_01480"/>
<dbReference type="AlphaFoldDB" id="A0A0R2UEF0"/>